<evidence type="ECO:0000313" key="2">
    <source>
        <dbReference type="Proteomes" id="UP000308549"/>
    </source>
</evidence>
<accession>A0A4V5N5B6</accession>
<proteinExistence type="predicted"/>
<dbReference type="EMBL" id="NAJL01000009">
    <property type="protein sequence ID" value="TKA31139.1"/>
    <property type="molecule type" value="Genomic_DNA"/>
</dbReference>
<reference evidence="1 2" key="1">
    <citation type="submission" date="2017-03" db="EMBL/GenBank/DDBJ databases">
        <title>Genomes of endolithic fungi from Antarctica.</title>
        <authorList>
            <person name="Coleine C."/>
            <person name="Masonjones S."/>
            <person name="Stajich J.E."/>
        </authorList>
    </citation>
    <scope>NUCLEOTIDE SEQUENCE [LARGE SCALE GENOMIC DNA]</scope>
    <source>
        <strain evidence="1 2">CCFEE 6315</strain>
    </source>
</reference>
<dbReference type="AlphaFoldDB" id="A0A4V5N5B6"/>
<keyword evidence="2" id="KW-1185">Reference proteome</keyword>
<protein>
    <submittedName>
        <fullName evidence="1">Uncharacterized protein</fullName>
    </submittedName>
</protein>
<comment type="caution">
    <text evidence="1">The sequence shown here is derived from an EMBL/GenBank/DDBJ whole genome shotgun (WGS) entry which is preliminary data.</text>
</comment>
<gene>
    <name evidence="1" type="ORF">B0A50_02108</name>
</gene>
<evidence type="ECO:0000313" key="1">
    <source>
        <dbReference type="EMBL" id="TKA31139.1"/>
    </source>
</evidence>
<organism evidence="1 2">
    <name type="scientific">Salinomyces thailandicus</name>
    <dbReference type="NCBI Taxonomy" id="706561"/>
    <lineage>
        <taxon>Eukaryota</taxon>
        <taxon>Fungi</taxon>
        <taxon>Dikarya</taxon>
        <taxon>Ascomycota</taxon>
        <taxon>Pezizomycotina</taxon>
        <taxon>Dothideomycetes</taxon>
        <taxon>Dothideomycetidae</taxon>
        <taxon>Mycosphaerellales</taxon>
        <taxon>Teratosphaeriaceae</taxon>
        <taxon>Salinomyces</taxon>
    </lineage>
</organism>
<sequence>MSFSPYGPCGFVPPVYPFMCNVYGFPLPLVPGLYGHLDKGDCPEEYEFSKFNERTPRWLHKMQRAGMAGPMLPDPYSDTGIAIVAPWAAPFGWEPKGGFYGDPVRKMRGERMRRELIADGTEDANGDFD</sequence>
<dbReference type="Proteomes" id="UP000308549">
    <property type="component" value="Unassembled WGS sequence"/>
</dbReference>
<name>A0A4V5N5B6_9PEZI</name>